<accession>A0AAN4PRH9</accession>
<evidence type="ECO:0000256" key="1">
    <source>
        <dbReference type="SAM" id="MobiDB-lite"/>
    </source>
</evidence>
<evidence type="ECO:0000313" key="2">
    <source>
        <dbReference type="EMBL" id="GAQ11710.1"/>
    </source>
</evidence>
<dbReference type="SUPFAM" id="SSF53335">
    <property type="entry name" value="S-adenosyl-L-methionine-dependent methyltransferases"/>
    <property type="match status" value="1"/>
</dbReference>
<gene>
    <name evidence="2" type="ORF">ALT_9031</name>
</gene>
<feature type="region of interest" description="Disordered" evidence="1">
    <location>
        <begin position="33"/>
        <end position="75"/>
    </location>
</feature>
<feature type="region of interest" description="Disordered" evidence="1">
    <location>
        <begin position="119"/>
        <end position="139"/>
    </location>
</feature>
<sequence length="417" mass="46479">MAFPFFPESHPSMTVENYAYMRQLLQHQTALHDDRQEAAEHAGQRPPSSSTRRRSSELSSLRLQRSGSGYGVQRARHPSKLARIFIPAKVQKSKSVEDRRGWNDDRYTGGASCILPPFSSATTSTATRPSTSTTTTISTTTTSAADPAKHIFRLYSALLTNPFSLEFELNPLLLNINHPLLSKQHTRWRHLRVLDLGGIEGSLYTQTIAGLPYVAVCQLTQPQLSTNFSPYLPFKPKSFDVVTTRTLYKFIGNPHRPHALEPKSWVQEIHRILDKGGNFEFLFFDSHLSHAGPLTRQMEACLYEDQRLCSCGQTYQPCSCTPATELTPEAITGTQFLELLACGGFTIEKCATLMFPFSLLSSAFTQDGQRLKVNQADSGSGRSDVTPLLASLIKTINQECTETQTAWRCIIGSARKK</sequence>
<feature type="compositionally biased region" description="Low complexity" evidence="1">
    <location>
        <begin position="57"/>
        <end position="67"/>
    </location>
</feature>
<name>A0AAN4PRH9_ASPLE</name>
<dbReference type="Gene3D" id="3.40.50.150">
    <property type="entry name" value="Vaccinia Virus protein VP39"/>
    <property type="match status" value="1"/>
</dbReference>
<reference evidence="2 3" key="1">
    <citation type="submission" date="2015-11" db="EMBL/GenBank/DDBJ databases">
        <title>Aspergillus lentulus strain IFM 54703T.</title>
        <authorList>
            <person name="Kusuya Y."/>
            <person name="Sakai K."/>
            <person name="Kamei K."/>
            <person name="Takahashi H."/>
            <person name="Yaguchi T."/>
        </authorList>
    </citation>
    <scope>NUCLEOTIDE SEQUENCE [LARGE SCALE GENOMIC DNA]</scope>
    <source>
        <strain evidence="2 3">IFM 54703</strain>
    </source>
</reference>
<feature type="compositionally biased region" description="Basic and acidic residues" evidence="1">
    <location>
        <begin position="33"/>
        <end position="43"/>
    </location>
</feature>
<organism evidence="2 3">
    <name type="scientific">Aspergillus lentulus</name>
    <dbReference type="NCBI Taxonomy" id="293939"/>
    <lineage>
        <taxon>Eukaryota</taxon>
        <taxon>Fungi</taxon>
        <taxon>Dikarya</taxon>
        <taxon>Ascomycota</taxon>
        <taxon>Pezizomycotina</taxon>
        <taxon>Eurotiomycetes</taxon>
        <taxon>Eurotiomycetidae</taxon>
        <taxon>Eurotiales</taxon>
        <taxon>Aspergillaceae</taxon>
        <taxon>Aspergillus</taxon>
        <taxon>Aspergillus subgen. Fumigati</taxon>
    </lineage>
</organism>
<dbReference type="EMBL" id="BCLY01000016">
    <property type="protein sequence ID" value="GAQ11710.1"/>
    <property type="molecule type" value="Genomic_DNA"/>
</dbReference>
<dbReference type="AlphaFoldDB" id="A0AAN4PRH9"/>
<comment type="caution">
    <text evidence="2">The sequence shown here is derived from an EMBL/GenBank/DDBJ whole genome shotgun (WGS) entry which is preliminary data.</text>
</comment>
<proteinExistence type="predicted"/>
<evidence type="ECO:0000313" key="3">
    <source>
        <dbReference type="Proteomes" id="UP000051487"/>
    </source>
</evidence>
<protein>
    <submittedName>
        <fullName evidence="2">Uncharacterized protein</fullName>
    </submittedName>
</protein>
<dbReference type="InterPro" id="IPR029063">
    <property type="entry name" value="SAM-dependent_MTases_sf"/>
</dbReference>
<dbReference type="Proteomes" id="UP000051487">
    <property type="component" value="Unassembled WGS sequence"/>
</dbReference>